<evidence type="ECO:0000259" key="3">
    <source>
        <dbReference type="Pfam" id="PF05267"/>
    </source>
</evidence>
<feature type="domain" description="Protein TsetseEP" evidence="3">
    <location>
        <begin position="50"/>
        <end position="168"/>
    </location>
</feature>
<dbReference type="OrthoDB" id="7883230at2759"/>
<dbReference type="InParanoid" id="B4MYL3"/>
<accession>B4MYL3</accession>
<dbReference type="STRING" id="7260.B4MYL3"/>
<proteinExistence type="predicted"/>
<dbReference type="EMBL" id="CH963894">
    <property type="protein sequence ID" value="EDW77202.1"/>
    <property type="molecule type" value="Genomic_DNA"/>
</dbReference>
<dbReference type="PhylomeDB" id="B4MYL3"/>
<dbReference type="GO" id="GO:0009631">
    <property type="term" value="P:cold acclimation"/>
    <property type="evidence" value="ECO:0007669"/>
    <property type="project" value="EnsemblMetazoa"/>
</dbReference>
<reference evidence="4 5" key="1">
    <citation type="journal article" date="2007" name="Nature">
        <title>Evolution of genes and genomes on the Drosophila phylogeny.</title>
        <authorList>
            <consortium name="Drosophila 12 Genomes Consortium"/>
            <person name="Clark A.G."/>
            <person name="Eisen M.B."/>
            <person name="Smith D.R."/>
            <person name="Bergman C.M."/>
            <person name="Oliver B."/>
            <person name="Markow T.A."/>
            <person name="Kaufman T.C."/>
            <person name="Kellis M."/>
            <person name="Gelbart W."/>
            <person name="Iyer V.N."/>
            <person name="Pollard D.A."/>
            <person name="Sackton T.B."/>
            <person name="Larracuente A.M."/>
            <person name="Singh N.D."/>
            <person name="Abad J.P."/>
            <person name="Abt D.N."/>
            <person name="Adryan B."/>
            <person name="Aguade M."/>
            <person name="Akashi H."/>
            <person name="Anderson W.W."/>
            <person name="Aquadro C.F."/>
            <person name="Ardell D.H."/>
            <person name="Arguello R."/>
            <person name="Artieri C.G."/>
            <person name="Barbash D.A."/>
            <person name="Barker D."/>
            <person name="Barsanti P."/>
            <person name="Batterham P."/>
            <person name="Batzoglou S."/>
            <person name="Begun D."/>
            <person name="Bhutkar A."/>
            <person name="Blanco E."/>
            <person name="Bosak S.A."/>
            <person name="Bradley R.K."/>
            <person name="Brand A.D."/>
            <person name="Brent M.R."/>
            <person name="Brooks A.N."/>
            <person name="Brown R.H."/>
            <person name="Butlin R.K."/>
            <person name="Caggese C."/>
            <person name="Calvi B.R."/>
            <person name="Bernardo de Carvalho A."/>
            <person name="Caspi A."/>
            <person name="Castrezana S."/>
            <person name="Celniker S.E."/>
            <person name="Chang J.L."/>
            <person name="Chapple C."/>
            <person name="Chatterji S."/>
            <person name="Chinwalla A."/>
            <person name="Civetta A."/>
            <person name="Clifton S.W."/>
            <person name="Comeron J.M."/>
            <person name="Costello J.C."/>
            <person name="Coyne J.A."/>
            <person name="Daub J."/>
            <person name="David R.G."/>
            <person name="Delcher A.L."/>
            <person name="Delehaunty K."/>
            <person name="Do C.B."/>
            <person name="Ebling H."/>
            <person name="Edwards K."/>
            <person name="Eickbush T."/>
            <person name="Evans J.D."/>
            <person name="Filipski A."/>
            <person name="Findeiss S."/>
            <person name="Freyhult E."/>
            <person name="Fulton L."/>
            <person name="Fulton R."/>
            <person name="Garcia A.C."/>
            <person name="Gardiner A."/>
            <person name="Garfield D.A."/>
            <person name="Garvin B.E."/>
            <person name="Gibson G."/>
            <person name="Gilbert D."/>
            <person name="Gnerre S."/>
            <person name="Godfrey J."/>
            <person name="Good R."/>
            <person name="Gotea V."/>
            <person name="Gravely B."/>
            <person name="Greenberg A.J."/>
            <person name="Griffiths-Jones S."/>
            <person name="Gross S."/>
            <person name="Guigo R."/>
            <person name="Gustafson E.A."/>
            <person name="Haerty W."/>
            <person name="Hahn M.W."/>
            <person name="Halligan D.L."/>
            <person name="Halpern A.L."/>
            <person name="Halter G.M."/>
            <person name="Han M.V."/>
            <person name="Heger A."/>
            <person name="Hillier L."/>
            <person name="Hinrichs A.S."/>
            <person name="Holmes I."/>
            <person name="Hoskins R.A."/>
            <person name="Hubisz M.J."/>
            <person name="Hultmark D."/>
            <person name="Huntley M.A."/>
            <person name="Jaffe D.B."/>
            <person name="Jagadeeshan S."/>
            <person name="Jeck W.R."/>
            <person name="Johnson J."/>
            <person name="Jones C.D."/>
            <person name="Jordan W.C."/>
            <person name="Karpen G.H."/>
            <person name="Kataoka E."/>
            <person name="Keightley P.D."/>
            <person name="Kheradpour P."/>
            <person name="Kirkness E.F."/>
            <person name="Koerich L.B."/>
            <person name="Kristiansen K."/>
            <person name="Kudrna D."/>
            <person name="Kulathinal R.J."/>
            <person name="Kumar S."/>
            <person name="Kwok R."/>
            <person name="Lander E."/>
            <person name="Langley C.H."/>
            <person name="Lapoint R."/>
            <person name="Lazzaro B.P."/>
            <person name="Lee S.J."/>
            <person name="Levesque L."/>
            <person name="Li R."/>
            <person name="Lin C.F."/>
            <person name="Lin M.F."/>
            <person name="Lindblad-Toh K."/>
            <person name="Llopart A."/>
            <person name="Long M."/>
            <person name="Low L."/>
            <person name="Lozovsky E."/>
            <person name="Lu J."/>
            <person name="Luo M."/>
            <person name="Machado C.A."/>
            <person name="Makalowski W."/>
            <person name="Marzo M."/>
            <person name="Matsuda M."/>
            <person name="Matzkin L."/>
            <person name="McAllister B."/>
            <person name="McBride C.S."/>
            <person name="McKernan B."/>
            <person name="McKernan K."/>
            <person name="Mendez-Lago M."/>
            <person name="Minx P."/>
            <person name="Mollenhauer M.U."/>
            <person name="Montooth K."/>
            <person name="Mount S.M."/>
            <person name="Mu X."/>
            <person name="Myers E."/>
            <person name="Negre B."/>
            <person name="Newfeld S."/>
            <person name="Nielsen R."/>
            <person name="Noor M.A."/>
            <person name="O'Grady P."/>
            <person name="Pachter L."/>
            <person name="Papaceit M."/>
            <person name="Parisi M.J."/>
            <person name="Parisi M."/>
            <person name="Parts L."/>
            <person name="Pedersen J.S."/>
            <person name="Pesole G."/>
            <person name="Phillippy A.M."/>
            <person name="Ponting C.P."/>
            <person name="Pop M."/>
            <person name="Porcelli D."/>
            <person name="Powell J.R."/>
            <person name="Prohaska S."/>
            <person name="Pruitt K."/>
            <person name="Puig M."/>
            <person name="Quesneville H."/>
            <person name="Ram K.R."/>
            <person name="Rand D."/>
            <person name="Rasmussen M.D."/>
            <person name="Reed L.K."/>
            <person name="Reenan R."/>
            <person name="Reily A."/>
            <person name="Remington K.A."/>
            <person name="Rieger T.T."/>
            <person name="Ritchie M.G."/>
            <person name="Robin C."/>
            <person name="Rogers Y.H."/>
            <person name="Rohde C."/>
            <person name="Rozas J."/>
            <person name="Rubenfield M.J."/>
            <person name="Ruiz A."/>
            <person name="Russo S."/>
            <person name="Salzberg S.L."/>
            <person name="Sanchez-Gracia A."/>
            <person name="Saranga D.J."/>
            <person name="Sato H."/>
            <person name="Schaeffer S.W."/>
            <person name="Schatz M.C."/>
            <person name="Schlenke T."/>
            <person name="Schwartz R."/>
            <person name="Segarra C."/>
            <person name="Singh R.S."/>
            <person name="Sirot L."/>
            <person name="Sirota M."/>
            <person name="Sisneros N.B."/>
            <person name="Smith C.D."/>
            <person name="Smith T.F."/>
            <person name="Spieth J."/>
            <person name="Stage D.E."/>
            <person name="Stark A."/>
            <person name="Stephan W."/>
            <person name="Strausberg R.L."/>
            <person name="Strempel S."/>
            <person name="Sturgill D."/>
            <person name="Sutton G."/>
            <person name="Sutton G.G."/>
            <person name="Tao W."/>
            <person name="Teichmann S."/>
            <person name="Tobari Y.N."/>
            <person name="Tomimura Y."/>
            <person name="Tsolas J.M."/>
            <person name="Valente V.L."/>
            <person name="Venter E."/>
            <person name="Venter J.C."/>
            <person name="Vicario S."/>
            <person name="Vieira F.G."/>
            <person name="Vilella A.J."/>
            <person name="Villasante A."/>
            <person name="Walenz B."/>
            <person name="Wang J."/>
            <person name="Wasserman M."/>
            <person name="Watts T."/>
            <person name="Wilson D."/>
            <person name="Wilson R.K."/>
            <person name="Wing R.A."/>
            <person name="Wolfner M.F."/>
            <person name="Wong A."/>
            <person name="Wong G.K."/>
            <person name="Wu C.I."/>
            <person name="Wu G."/>
            <person name="Yamamoto D."/>
            <person name="Yang H.P."/>
            <person name="Yang S.P."/>
            <person name="Yorke J.A."/>
            <person name="Yoshida K."/>
            <person name="Zdobnov E."/>
            <person name="Zhang P."/>
            <person name="Zhang Y."/>
            <person name="Zimin A.V."/>
            <person name="Baldwin J."/>
            <person name="Abdouelleil A."/>
            <person name="Abdulkadir J."/>
            <person name="Abebe A."/>
            <person name="Abera B."/>
            <person name="Abreu J."/>
            <person name="Acer S.C."/>
            <person name="Aftuck L."/>
            <person name="Alexander A."/>
            <person name="An P."/>
            <person name="Anderson E."/>
            <person name="Anderson S."/>
            <person name="Arachi H."/>
            <person name="Azer M."/>
            <person name="Bachantsang P."/>
            <person name="Barry A."/>
            <person name="Bayul T."/>
            <person name="Berlin A."/>
            <person name="Bessette D."/>
            <person name="Bloom T."/>
            <person name="Blye J."/>
            <person name="Boguslavskiy L."/>
            <person name="Bonnet C."/>
            <person name="Boukhgalter B."/>
            <person name="Bourzgui I."/>
            <person name="Brown A."/>
            <person name="Cahill P."/>
            <person name="Channer S."/>
            <person name="Cheshatsang Y."/>
            <person name="Chuda L."/>
            <person name="Citroen M."/>
            <person name="Collymore A."/>
            <person name="Cooke P."/>
            <person name="Costello M."/>
            <person name="D'Aco K."/>
            <person name="Daza R."/>
            <person name="De Haan G."/>
            <person name="DeGray S."/>
            <person name="DeMaso C."/>
            <person name="Dhargay N."/>
            <person name="Dooley K."/>
            <person name="Dooley E."/>
            <person name="Doricent M."/>
            <person name="Dorje P."/>
            <person name="Dorjee K."/>
            <person name="Dupes A."/>
            <person name="Elong R."/>
            <person name="Falk J."/>
            <person name="Farina A."/>
            <person name="Faro S."/>
            <person name="Ferguson D."/>
            <person name="Fisher S."/>
            <person name="Foley C.D."/>
            <person name="Franke A."/>
            <person name="Friedrich D."/>
            <person name="Gadbois L."/>
            <person name="Gearin G."/>
            <person name="Gearin C.R."/>
            <person name="Giannoukos G."/>
            <person name="Goode T."/>
            <person name="Graham J."/>
            <person name="Grandbois E."/>
            <person name="Grewal S."/>
            <person name="Gyaltsen K."/>
            <person name="Hafez N."/>
            <person name="Hagos B."/>
            <person name="Hall J."/>
            <person name="Henson C."/>
            <person name="Hollinger A."/>
            <person name="Honan T."/>
            <person name="Huard M.D."/>
            <person name="Hughes L."/>
            <person name="Hurhula B."/>
            <person name="Husby M.E."/>
            <person name="Kamat A."/>
            <person name="Kanga B."/>
            <person name="Kashin S."/>
            <person name="Khazanovich D."/>
            <person name="Kisner P."/>
            <person name="Lance K."/>
            <person name="Lara M."/>
            <person name="Lee W."/>
            <person name="Lennon N."/>
            <person name="Letendre F."/>
            <person name="LeVine R."/>
            <person name="Lipovsky A."/>
            <person name="Liu X."/>
            <person name="Liu J."/>
            <person name="Liu S."/>
            <person name="Lokyitsang T."/>
            <person name="Lokyitsang Y."/>
            <person name="Lubonja R."/>
            <person name="Lui A."/>
            <person name="MacDonald P."/>
            <person name="Magnisalis V."/>
            <person name="Maru K."/>
            <person name="Matthews C."/>
            <person name="McCusker W."/>
            <person name="McDonough S."/>
            <person name="Mehta T."/>
            <person name="Meldrim J."/>
            <person name="Meneus L."/>
            <person name="Mihai O."/>
            <person name="Mihalev A."/>
            <person name="Mihova T."/>
            <person name="Mittelman R."/>
            <person name="Mlenga V."/>
            <person name="Montmayeur A."/>
            <person name="Mulrain L."/>
            <person name="Navidi A."/>
            <person name="Naylor J."/>
            <person name="Negash T."/>
            <person name="Nguyen T."/>
            <person name="Nguyen N."/>
            <person name="Nicol R."/>
            <person name="Norbu C."/>
            <person name="Norbu N."/>
            <person name="Novod N."/>
            <person name="O'Neill B."/>
            <person name="Osman S."/>
            <person name="Markiewicz E."/>
            <person name="Oyono O.L."/>
            <person name="Patti C."/>
            <person name="Phunkhang P."/>
            <person name="Pierre F."/>
            <person name="Priest M."/>
            <person name="Raghuraman S."/>
            <person name="Rege F."/>
            <person name="Reyes R."/>
            <person name="Rise C."/>
            <person name="Rogov P."/>
            <person name="Ross K."/>
            <person name="Ryan E."/>
            <person name="Settipalli S."/>
            <person name="Shea T."/>
            <person name="Sherpa N."/>
            <person name="Shi L."/>
            <person name="Shih D."/>
            <person name="Sparrow T."/>
            <person name="Spaulding J."/>
            <person name="Stalker J."/>
            <person name="Stange-Thomann N."/>
            <person name="Stavropoulos S."/>
            <person name="Stone C."/>
            <person name="Strader C."/>
            <person name="Tesfaye S."/>
            <person name="Thomson T."/>
            <person name="Thoulutsang Y."/>
            <person name="Thoulutsang D."/>
            <person name="Topham K."/>
            <person name="Topping I."/>
            <person name="Tsamla T."/>
            <person name="Vassiliev H."/>
            <person name="Vo A."/>
            <person name="Wangchuk T."/>
            <person name="Wangdi T."/>
            <person name="Weiand M."/>
            <person name="Wilkinson J."/>
            <person name="Wilson A."/>
            <person name="Yadav S."/>
            <person name="Young G."/>
            <person name="Yu Q."/>
            <person name="Zembek L."/>
            <person name="Zhong D."/>
            <person name="Zimmer A."/>
            <person name="Zwirko Z."/>
            <person name="Jaffe D.B."/>
            <person name="Alvarez P."/>
            <person name="Brockman W."/>
            <person name="Butler J."/>
            <person name="Chin C."/>
            <person name="Gnerre S."/>
            <person name="Grabherr M."/>
            <person name="Kleber M."/>
            <person name="Mauceli E."/>
            <person name="MacCallum I."/>
        </authorList>
    </citation>
    <scope>NUCLEOTIDE SEQUENCE [LARGE SCALE GENOMIC DNA]</scope>
    <source>
        <strain evidence="5">Tucson 14030-0811.24</strain>
    </source>
</reference>
<evidence type="ECO:0000313" key="5">
    <source>
        <dbReference type="Proteomes" id="UP000007798"/>
    </source>
</evidence>
<evidence type="ECO:0000256" key="1">
    <source>
        <dbReference type="SAM" id="MobiDB-lite"/>
    </source>
</evidence>
<feature type="signal peptide" evidence="2">
    <location>
        <begin position="1"/>
        <end position="21"/>
    </location>
</feature>
<dbReference type="HOGENOM" id="CLU_098787_0_0_1"/>
<keyword evidence="2" id="KW-0732">Signal</keyword>
<feature type="chain" id="PRO_5002818885" description="Protein TsetseEP domain-containing protein" evidence="2">
    <location>
        <begin position="22"/>
        <end position="259"/>
    </location>
</feature>
<dbReference type="FunCoup" id="B4MYL3">
    <property type="interactions" value="75"/>
</dbReference>
<feature type="region of interest" description="Disordered" evidence="1">
    <location>
        <begin position="209"/>
        <end position="243"/>
    </location>
</feature>
<dbReference type="OMA" id="LESLNCY"/>
<dbReference type="Proteomes" id="UP000007798">
    <property type="component" value="Unassembled WGS sequence"/>
</dbReference>
<evidence type="ECO:0000313" key="4">
    <source>
        <dbReference type="EMBL" id="EDW77202.1"/>
    </source>
</evidence>
<evidence type="ECO:0000256" key="2">
    <source>
        <dbReference type="SAM" id="SignalP"/>
    </source>
</evidence>
<dbReference type="KEGG" id="dwi:6643246"/>
<keyword evidence="5" id="KW-1185">Reference proteome</keyword>
<dbReference type="InterPro" id="IPR007931">
    <property type="entry name" value="TsetseEP"/>
</dbReference>
<dbReference type="AlphaFoldDB" id="B4MYL3"/>
<gene>
    <name evidence="4" type="primary">Dwil\GK22057</name>
    <name evidence="4" type="ORF">Dwil_GK22057</name>
</gene>
<protein>
    <recommendedName>
        <fullName evidence="3">Protein TsetseEP domain-containing protein</fullName>
    </recommendedName>
</protein>
<name>B4MYL3_DROWI</name>
<feature type="compositionally biased region" description="Polar residues" evidence="1">
    <location>
        <begin position="209"/>
        <end position="222"/>
    </location>
</feature>
<organism evidence="4 5">
    <name type="scientific">Drosophila willistoni</name>
    <name type="common">Fruit fly</name>
    <dbReference type="NCBI Taxonomy" id="7260"/>
    <lineage>
        <taxon>Eukaryota</taxon>
        <taxon>Metazoa</taxon>
        <taxon>Ecdysozoa</taxon>
        <taxon>Arthropoda</taxon>
        <taxon>Hexapoda</taxon>
        <taxon>Insecta</taxon>
        <taxon>Pterygota</taxon>
        <taxon>Neoptera</taxon>
        <taxon>Endopterygota</taxon>
        <taxon>Diptera</taxon>
        <taxon>Brachycera</taxon>
        <taxon>Muscomorpha</taxon>
        <taxon>Ephydroidea</taxon>
        <taxon>Drosophilidae</taxon>
        <taxon>Drosophila</taxon>
        <taxon>Sophophora</taxon>
    </lineage>
</organism>
<sequence>MFVKSYSITLVTIILIGWSGADPSSMTGQSKLYELMWSTRDLQNSNPSRSLECFQYYSPIFDNHLKVYEAEYGACKNRSALEKEDLLARYIFVVDELNNSSRNACQALNTCSKGEDSLESLTCYDKTGSTNTNVMYNVSTTASIYRAQLEHQIQTITYNDDICTSAAQHKYDSNFNAAYIDLQNCLNGLAPVPNNNVTTTREGPATITTETTDAAPNATTIPPLTLKPDDGKSNSTAKSPNHGIISDIDNIINKIEHLV</sequence>
<dbReference type="Pfam" id="PF05267">
    <property type="entry name" value="DUF725"/>
    <property type="match status" value="1"/>
</dbReference>